<evidence type="ECO:0000313" key="8">
    <source>
        <dbReference type="Proteomes" id="UP000587462"/>
    </source>
</evidence>
<keyword evidence="5 6" id="KW-0949">S-adenosyl-L-methionine</keyword>
<dbReference type="SUPFAM" id="SSF53335">
    <property type="entry name" value="S-adenosyl-L-methionine-dependent methyltransferases"/>
    <property type="match status" value="1"/>
</dbReference>
<dbReference type="PANTHER" id="PTHR43619:SF2">
    <property type="entry name" value="S-ADENOSYL-L-METHIONINE-DEPENDENT METHYLTRANSFERASES SUPERFAMILY PROTEIN"/>
    <property type="match status" value="1"/>
</dbReference>
<dbReference type="InterPro" id="IPR011610">
    <property type="entry name" value="SAM_mthyl_Trfase_ML2640-like"/>
</dbReference>
<evidence type="ECO:0000256" key="1">
    <source>
        <dbReference type="ARBA" id="ARBA00003907"/>
    </source>
</evidence>
<keyword evidence="4 7" id="KW-0808">Transferase</keyword>
<reference evidence="7 8" key="1">
    <citation type="submission" date="2020-04" db="EMBL/GenBank/DDBJ databases">
        <title>Draft Genome Sequence of Streptomyces morookaense DSM 40503, an 8-azaguanine-producing strain.</title>
        <authorList>
            <person name="Qi J."/>
            <person name="Gao J.-M."/>
        </authorList>
    </citation>
    <scope>NUCLEOTIDE SEQUENCE [LARGE SCALE GENOMIC DNA]</scope>
    <source>
        <strain evidence="7 8">DSM 40503</strain>
    </source>
</reference>
<dbReference type="AlphaFoldDB" id="A0A7Y7E9X1"/>
<dbReference type="GO" id="GO:0008168">
    <property type="term" value="F:methyltransferase activity"/>
    <property type="evidence" value="ECO:0007669"/>
    <property type="project" value="UniProtKB-UniRule"/>
</dbReference>
<dbReference type="GO" id="GO:0032259">
    <property type="term" value="P:methylation"/>
    <property type="evidence" value="ECO:0007669"/>
    <property type="project" value="UniProtKB-KW"/>
</dbReference>
<evidence type="ECO:0000256" key="3">
    <source>
        <dbReference type="ARBA" id="ARBA00022603"/>
    </source>
</evidence>
<proteinExistence type="inferred from homology"/>
<dbReference type="Gene3D" id="3.40.50.150">
    <property type="entry name" value="Vaccinia Virus protein VP39"/>
    <property type="match status" value="1"/>
</dbReference>
<evidence type="ECO:0000256" key="6">
    <source>
        <dbReference type="RuleBase" id="RU362030"/>
    </source>
</evidence>
<comment type="function">
    <text evidence="1 6">Exhibits S-adenosyl-L-methionine-dependent methyltransferase activity.</text>
</comment>
<dbReference type="RefSeq" id="WP_171086394.1">
    <property type="nucleotide sequence ID" value="NZ_BNBU01000021.1"/>
</dbReference>
<comment type="caution">
    <text evidence="7">The sequence shown here is derived from an EMBL/GenBank/DDBJ whole genome shotgun (WGS) entry which is preliminary data.</text>
</comment>
<evidence type="ECO:0000256" key="2">
    <source>
        <dbReference type="ARBA" id="ARBA00008138"/>
    </source>
</evidence>
<evidence type="ECO:0000256" key="5">
    <source>
        <dbReference type="ARBA" id="ARBA00022691"/>
    </source>
</evidence>
<dbReference type="EC" id="2.1.1.-" evidence="6"/>
<organism evidence="7 8">
    <name type="scientific">Streptomyces morookaense</name>
    <name type="common">Streptoverticillium morookaense</name>
    <dbReference type="NCBI Taxonomy" id="1970"/>
    <lineage>
        <taxon>Bacteria</taxon>
        <taxon>Bacillati</taxon>
        <taxon>Actinomycetota</taxon>
        <taxon>Actinomycetes</taxon>
        <taxon>Kitasatosporales</taxon>
        <taxon>Streptomycetaceae</taxon>
        <taxon>Streptomyces</taxon>
    </lineage>
</organism>
<name>A0A7Y7E9X1_STRMO</name>
<comment type="similarity">
    <text evidence="2 6">Belongs to the UPF0677 family.</text>
</comment>
<accession>A0A7Y7E9X1</accession>
<protein>
    <recommendedName>
        <fullName evidence="6">S-adenosyl-L-methionine-dependent methyltransferase</fullName>
        <ecNumber evidence="6">2.1.1.-</ecNumber>
    </recommendedName>
</protein>
<evidence type="ECO:0000256" key="4">
    <source>
        <dbReference type="ARBA" id="ARBA00022679"/>
    </source>
</evidence>
<sequence length="270" mass="28798">MTTSGPLSPVSRTALSVANVRALESERPGGLFTDPYARAFVRTAGYTTGRKPGPYALALAHYTVIRTRFYDDYLLGAVDGGIRQVVLPAAGLDTRAYRLPWPDGVRLYELDLPPVLEFKERVLAGQGAAPRCERTALDVDLTGADWAARLAAAGFDREAPTAWLVEGLFVYLTEDEAVGLLDTLGGLSAPGSRLAHERGRDVSAAGAGDPTVAHLVALWKGGLGTGLGDWLGRHGWNVETHPLDAVAERYGRSWSGTGPDMAGFHVSTRS</sequence>
<dbReference type="Proteomes" id="UP000587462">
    <property type="component" value="Unassembled WGS sequence"/>
</dbReference>
<gene>
    <name evidence="7" type="ORF">HG542_28450</name>
</gene>
<keyword evidence="3 6" id="KW-0489">Methyltransferase</keyword>
<evidence type="ECO:0000313" key="7">
    <source>
        <dbReference type="EMBL" id="NVK81555.1"/>
    </source>
</evidence>
<dbReference type="PANTHER" id="PTHR43619">
    <property type="entry name" value="S-ADENOSYL-L-METHIONINE-DEPENDENT METHYLTRANSFERASE YKTD-RELATED"/>
    <property type="match status" value="1"/>
</dbReference>
<dbReference type="Pfam" id="PF04072">
    <property type="entry name" value="LCM"/>
    <property type="match status" value="1"/>
</dbReference>
<dbReference type="NCBIfam" id="TIGR00027">
    <property type="entry name" value="mthyl_TIGR00027"/>
    <property type="match status" value="1"/>
</dbReference>
<dbReference type="InterPro" id="IPR029063">
    <property type="entry name" value="SAM-dependent_MTases_sf"/>
</dbReference>
<keyword evidence="8" id="KW-1185">Reference proteome</keyword>
<dbReference type="InterPro" id="IPR007213">
    <property type="entry name" value="Ppm1/Ppm2/Tcmp"/>
</dbReference>
<dbReference type="EMBL" id="JABBXF010000084">
    <property type="protein sequence ID" value="NVK81555.1"/>
    <property type="molecule type" value="Genomic_DNA"/>
</dbReference>